<proteinExistence type="predicted"/>
<evidence type="ECO:0000313" key="1">
    <source>
        <dbReference type="EMBL" id="SMX37652.1"/>
    </source>
</evidence>
<dbReference type="EMBL" id="FXYF01000003">
    <property type="protein sequence ID" value="SMX37652.1"/>
    <property type="molecule type" value="Genomic_DNA"/>
</dbReference>
<name>A0A238K6C5_9RHOB</name>
<reference evidence="1 2" key="1">
    <citation type="submission" date="2017-05" db="EMBL/GenBank/DDBJ databases">
        <authorList>
            <person name="Song R."/>
            <person name="Chenine A.L."/>
            <person name="Ruprecht R.M."/>
        </authorList>
    </citation>
    <scope>NUCLEOTIDE SEQUENCE [LARGE SCALE GENOMIC DNA]</scope>
    <source>
        <strain evidence="1 2">CECT 8898</strain>
    </source>
</reference>
<evidence type="ECO:0000313" key="2">
    <source>
        <dbReference type="Proteomes" id="UP000207598"/>
    </source>
</evidence>
<sequence length="215" mass="24151">MATSLKSIKNRFLLRVSTADGAFHRHLVEPSTKFRTHRFALQEGLVSLLWQTWCTFCRDVVIASARSALTDSGAITSSPYSGNNEKEVAYVARKVARGERVTSIREISGSYLEPTWGDPAKLNSIITGLGSSNSPALLSAFGVSTRIQDLQMCRNTCAHLNGENITIMQRAKVRYNSTRMQHPSDFIFWEDPLTQDFVWRSWIDEMEIIAAFATQ</sequence>
<gene>
    <name evidence="1" type="ORF">MAA8898_01216</name>
</gene>
<protein>
    <submittedName>
        <fullName evidence="1">Uncharacterized protein</fullName>
    </submittedName>
</protein>
<organism evidence="1 2">
    <name type="scientific">Maliponia aquimaris</name>
    <dbReference type="NCBI Taxonomy" id="1673631"/>
    <lineage>
        <taxon>Bacteria</taxon>
        <taxon>Pseudomonadati</taxon>
        <taxon>Pseudomonadota</taxon>
        <taxon>Alphaproteobacteria</taxon>
        <taxon>Rhodobacterales</taxon>
        <taxon>Paracoccaceae</taxon>
        <taxon>Maliponia</taxon>
    </lineage>
</organism>
<keyword evidence="2" id="KW-1185">Reference proteome</keyword>
<accession>A0A238K6C5</accession>
<dbReference type="AlphaFoldDB" id="A0A238K6C5"/>
<dbReference type="Proteomes" id="UP000207598">
    <property type="component" value="Unassembled WGS sequence"/>
</dbReference>